<evidence type="ECO:0000313" key="3">
    <source>
        <dbReference type="Proteomes" id="UP001277761"/>
    </source>
</evidence>
<dbReference type="Proteomes" id="UP001277761">
    <property type="component" value="Unassembled WGS sequence"/>
</dbReference>
<proteinExistence type="predicted"/>
<reference evidence="2 3" key="1">
    <citation type="submission" date="2023-11" db="EMBL/GenBank/DDBJ databases">
        <authorList>
            <person name="Xu M."/>
            <person name="Jiang T."/>
        </authorList>
    </citation>
    <scope>NUCLEOTIDE SEQUENCE [LARGE SCALE GENOMIC DNA]</scope>
    <source>
        <strain evidence="2 3">SD</strain>
    </source>
</reference>
<comment type="caution">
    <text evidence="2">The sequence shown here is derived from an EMBL/GenBank/DDBJ whole genome shotgun (WGS) entry which is preliminary data.</text>
</comment>
<protein>
    <submittedName>
        <fullName evidence="2">Uncharacterized protein</fullName>
    </submittedName>
</protein>
<evidence type="ECO:0000256" key="1">
    <source>
        <dbReference type="SAM" id="MobiDB-lite"/>
    </source>
</evidence>
<evidence type="ECO:0000313" key="2">
    <source>
        <dbReference type="EMBL" id="MDX8153918.1"/>
    </source>
</evidence>
<keyword evidence="3" id="KW-1185">Reference proteome</keyword>
<sequence length="195" mass="17545">SGAALAGGGAAVASTAAGAGLLSGAAGPAVALLGAGAALAGGTALVDDDASRADRPPAITRTVAAPADALAPRGGPGAPARPTLLLRARRAAGLAPGTAVAGRTLELGSATASGGPLAGAAAAVAAAVTAVTTAADPAAADAPGTGGHGPGGRGGHGQFVPARERPGSGDRPSRGPGRAGSGDAGRRGGSADRGA</sequence>
<feature type="compositionally biased region" description="Low complexity" evidence="1">
    <location>
        <begin position="134"/>
        <end position="143"/>
    </location>
</feature>
<feature type="non-terminal residue" evidence="2">
    <location>
        <position position="195"/>
    </location>
</feature>
<feature type="region of interest" description="Disordered" evidence="1">
    <location>
        <begin position="134"/>
        <end position="195"/>
    </location>
</feature>
<gene>
    <name evidence="2" type="ORF">SK069_20130</name>
</gene>
<feature type="compositionally biased region" description="Basic and acidic residues" evidence="1">
    <location>
        <begin position="184"/>
        <end position="195"/>
    </location>
</feature>
<name>A0ABU4VSQ6_9ACTN</name>
<accession>A0ABU4VSQ6</accession>
<feature type="compositionally biased region" description="Basic and acidic residues" evidence="1">
    <location>
        <begin position="162"/>
        <end position="173"/>
    </location>
</feature>
<feature type="non-terminal residue" evidence="2">
    <location>
        <position position="1"/>
    </location>
</feature>
<organism evidence="2 3">
    <name type="scientific">Patulibacter brassicae</name>
    <dbReference type="NCBI Taxonomy" id="1705717"/>
    <lineage>
        <taxon>Bacteria</taxon>
        <taxon>Bacillati</taxon>
        <taxon>Actinomycetota</taxon>
        <taxon>Thermoleophilia</taxon>
        <taxon>Solirubrobacterales</taxon>
        <taxon>Patulibacteraceae</taxon>
        <taxon>Patulibacter</taxon>
    </lineage>
</organism>
<feature type="compositionally biased region" description="Gly residues" evidence="1">
    <location>
        <begin position="144"/>
        <end position="157"/>
    </location>
</feature>
<dbReference type="EMBL" id="JAXAVX010000029">
    <property type="protein sequence ID" value="MDX8153918.1"/>
    <property type="molecule type" value="Genomic_DNA"/>
</dbReference>